<feature type="region of interest" description="Disordered" evidence="1">
    <location>
        <begin position="256"/>
        <end position="299"/>
    </location>
</feature>
<proteinExistence type="predicted"/>
<comment type="caution">
    <text evidence="2">The sequence shown here is derived from an EMBL/GenBank/DDBJ whole genome shotgun (WGS) entry which is preliminary data.</text>
</comment>
<feature type="region of interest" description="Disordered" evidence="1">
    <location>
        <begin position="32"/>
        <end position="58"/>
    </location>
</feature>
<organism evidence="2 3">
    <name type="scientific">Paralvinella palmiformis</name>
    <dbReference type="NCBI Taxonomy" id="53620"/>
    <lineage>
        <taxon>Eukaryota</taxon>
        <taxon>Metazoa</taxon>
        <taxon>Spiralia</taxon>
        <taxon>Lophotrochozoa</taxon>
        <taxon>Annelida</taxon>
        <taxon>Polychaeta</taxon>
        <taxon>Sedentaria</taxon>
        <taxon>Canalipalpata</taxon>
        <taxon>Terebellida</taxon>
        <taxon>Terebelliformia</taxon>
        <taxon>Alvinellidae</taxon>
        <taxon>Paralvinella</taxon>
    </lineage>
</organism>
<dbReference type="AlphaFoldDB" id="A0AAD9NDD1"/>
<evidence type="ECO:0000313" key="2">
    <source>
        <dbReference type="EMBL" id="KAK2164438.1"/>
    </source>
</evidence>
<feature type="compositionally biased region" description="Polar residues" evidence="1">
    <location>
        <begin position="266"/>
        <end position="275"/>
    </location>
</feature>
<dbReference type="Proteomes" id="UP001208570">
    <property type="component" value="Unassembled WGS sequence"/>
</dbReference>
<feature type="region of interest" description="Disordered" evidence="1">
    <location>
        <begin position="463"/>
        <end position="490"/>
    </location>
</feature>
<name>A0AAD9NDD1_9ANNE</name>
<keyword evidence="3" id="KW-1185">Reference proteome</keyword>
<feature type="compositionally biased region" description="Basic and acidic residues" evidence="1">
    <location>
        <begin position="405"/>
        <end position="417"/>
    </location>
</feature>
<protein>
    <submittedName>
        <fullName evidence="2">Uncharacterized protein</fullName>
    </submittedName>
</protein>
<gene>
    <name evidence="2" type="ORF">LSH36_63g04043</name>
</gene>
<dbReference type="EMBL" id="JAODUP010000063">
    <property type="protein sequence ID" value="KAK2164438.1"/>
    <property type="molecule type" value="Genomic_DNA"/>
</dbReference>
<feature type="compositionally biased region" description="Low complexity" evidence="1">
    <location>
        <begin position="223"/>
        <end position="236"/>
    </location>
</feature>
<feature type="compositionally biased region" description="Polar residues" evidence="1">
    <location>
        <begin position="348"/>
        <end position="365"/>
    </location>
</feature>
<reference evidence="2" key="1">
    <citation type="journal article" date="2023" name="Mol. Biol. Evol.">
        <title>Third-Generation Sequencing Reveals the Adaptive Role of the Epigenome in Three Deep-Sea Polychaetes.</title>
        <authorList>
            <person name="Perez M."/>
            <person name="Aroh O."/>
            <person name="Sun Y."/>
            <person name="Lan Y."/>
            <person name="Juniper S.K."/>
            <person name="Young C.R."/>
            <person name="Angers B."/>
            <person name="Qian P.Y."/>
        </authorList>
    </citation>
    <scope>NUCLEOTIDE SEQUENCE</scope>
    <source>
        <strain evidence="2">P08H-3</strain>
    </source>
</reference>
<feature type="region of interest" description="Disordered" evidence="1">
    <location>
        <begin position="322"/>
        <end position="432"/>
    </location>
</feature>
<feature type="compositionally biased region" description="Basic and acidic residues" evidence="1">
    <location>
        <begin position="277"/>
        <end position="288"/>
    </location>
</feature>
<sequence>MTQPNTNFIARRSWRPRRRRYLSISPYFEHHVRPKSPPSPITTGAPPSGPAAPPVSNKNNATTVSYHVLTVASNAQGPKFPSKPLDRFTARNALLAKSGTDSIPSQKVTDSSGSLFPDIVGKCADSCVQGKAIHKELAPELFNPGLSVPFINVADSLEVDSATKCKDLQDLISRRNDLLKSDKDYLSESQTLTKLVKIPSWYIFCRTVVLYCFLSSLHQPIDSPNSPARPPNASSRSDVDSEHQYIMDKALRSYREHRAKEPETVSLASPETGSGETRMKSQDSENAIRRRRTQSATVSRPMLHVSVPYMTSASHVTVEANANASPEATKLSRRSSTAQPRLGDSRYQRPSSVLSQTTPRRTASHGTIRIPGTDSEYTREHLHLSSNNGAQRRVPNRVQVPPSMDRAHTNKGSDPKRQGQGRRQVESSFFTSTRPKRQYFSIHPEWVSENFSVQPISINQRMNANNTSHSPERRCYSAPPPRTRNPITWENPDMNELRLRDTRLRASRGRQPNRPKSEVMDAIGTGDKEQKVPKFNIRSTFFTATNSPRRQYFTIHPEWQSESGQIRKVTYQERAMTYPGRRCKSAPPPRTRNPITWDYADRPDRR</sequence>
<evidence type="ECO:0000256" key="1">
    <source>
        <dbReference type="SAM" id="MobiDB-lite"/>
    </source>
</evidence>
<accession>A0AAD9NDD1</accession>
<feature type="region of interest" description="Disordered" evidence="1">
    <location>
        <begin position="579"/>
        <end position="606"/>
    </location>
</feature>
<feature type="region of interest" description="Disordered" evidence="1">
    <location>
        <begin position="222"/>
        <end position="242"/>
    </location>
</feature>
<evidence type="ECO:0000313" key="3">
    <source>
        <dbReference type="Proteomes" id="UP001208570"/>
    </source>
</evidence>